<evidence type="ECO:0000256" key="2">
    <source>
        <dbReference type="ARBA" id="ARBA00022741"/>
    </source>
</evidence>
<dbReference type="InterPro" id="IPR014746">
    <property type="entry name" value="Gln_synth/guanido_kin_cat_dom"/>
</dbReference>
<accession>A0A5B8XX73</accession>
<dbReference type="Proteomes" id="UP000321595">
    <property type="component" value="Chromosome"/>
</dbReference>
<dbReference type="EMBL" id="CP042467">
    <property type="protein sequence ID" value="QED29598.1"/>
    <property type="molecule type" value="Genomic_DNA"/>
</dbReference>
<dbReference type="PANTHER" id="PTHR34378:SF1">
    <property type="entry name" value="GLUTAMATE--CYSTEINE LIGASE, CHLOROPLASTIC"/>
    <property type="match status" value="1"/>
</dbReference>
<dbReference type="AlphaFoldDB" id="A0A5B8XX73"/>
<dbReference type="GO" id="GO:0006750">
    <property type="term" value="P:glutathione biosynthetic process"/>
    <property type="evidence" value="ECO:0007669"/>
    <property type="project" value="UniProtKB-UniRule"/>
</dbReference>
<name>A0A5B8XX73_9DELT</name>
<dbReference type="EC" id="6.3.2.2" evidence="4"/>
<keyword evidence="3 4" id="KW-0067">ATP-binding</keyword>
<evidence type="ECO:0000256" key="1">
    <source>
        <dbReference type="ARBA" id="ARBA00022598"/>
    </source>
</evidence>
<evidence type="ECO:0000256" key="4">
    <source>
        <dbReference type="PIRNR" id="PIRNR017901"/>
    </source>
</evidence>
<proteinExistence type="inferred from homology"/>
<comment type="catalytic activity">
    <reaction evidence="4">
        <text>L-cysteine + L-glutamate + ATP = gamma-L-glutamyl-L-cysteine + ADP + phosphate + H(+)</text>
        <dbReference type="Rhea" id="RHEA:13285"/>
        <dbReference type="ChEBI" id="CHEBI:15378"/>
        <dbReference type="ChEBI" id="CHEBI:29985"/>
        <dbReference type="ChEBI" id="CHEBI:30616"/>
        <dbReference type="ChEBI" id="CHEBI:35235"/>
        <dbReference type="ChEBI" id="CHEBI:43474"/>
        <dbReference type="ChEBI" id="CHEBI:58173"/>
        <dbReference type="ChEBI" id="CHEBI:456216"/>
        <dbReference type="EC" id="6.3.2.2"/>
    </reaction>
</comment>
<evidence type="ECO:0000313" key="6">
    <source>
        <dbReference type="Proteomes" id="UP000321595"/>
    </source>
</evidence>
<protein>
    <recommendedName>
        <fullName evidence="4">Glutamate--cysteine ligase</fullName>
        <ecNumber evidence="4">6.3.2.2</ecNumber>
    </recommendedName>
</protein>
<keyword evidence="2 4" id="KW-0547">Nucleotide-binding</keyword>
<reference evidence="5 6" key="1">
    <citation type="submission" date="2019-08" db="EMBL/GenBank/DDBJ databases">
        <authorList>
            <person name="Liang Q."/>
        </authorList>
    </citation>
    <scope>NUCLEOTIDE SEQUENCE [LARGE SCALE GENOMIC DNA]</scope>
    <source>
        <strain evidence="5 6">V1718</strain>
    </source>
</reference>
<dbReference type="PIRSF" id="PIRSF017901">
    <property type="entry name" value="GCL"/>
    <property type="match status" value="1"/>
</dbReference>
<dbReference type="GO" id="GO:0004357">
    <property type="term" value="F:glutamate-cysteine ligase activity"/>
    <property type="evidence" value="ECO:0007669"/>
    <property type="project" value="UniProtKB-UniRule"/>
</dbReference>
<dbReference type="Gene3D" id="3.30.590.20">
    <property type="match status" value="1"/>
</dbReference>
<dbReference type="RefSeq" id="WP_146962831.1">
    <property type="nucleotide sequence ID" value="NZ_CP042467.1"/>
</dbReference>
<dbReference type="Pfam" id="PF04107">
    <property type="entry name" value="GCS2"/>
    <property type="match status" value="1"/>
</dbReference>
<evidence type="ECO:0000256" key="3">
    <source>
        <dbReference type="ARBA" id="ARBA00022840"/>
    </source>
</evidence>
<evidence type="ECO:0000313" key="5">
    <source>
        <dbReference type="EMBL" id="QED29598.1"/>
    </source>
</evidence>
<organism evidence="5 6">
    <name type="scientific">Microvenator marinus</name>
    <dbReference type="NCBI Taxonomy" id="2600177"/>
    <lineage>
        <taxon>Bacteria</taxon>
        <taxon>Deltaproteobacteria</taxon>
        <taxon>Bradymonadales</taxon>
        <taxon>Microvenatoraceae</taxon>
        <taxon>Microvenator</taxon>
    </lineage>
</organism>
<dbReference type="GO" id="GO:0005524">
    <property type="term" value="F:ATP binding"/>
    <property type="evidence" value="ECO:0007669"/>
    <property type="project" value="UniProtKB-UniRule"/>
</dbReference>
<dbReference type="InterPro" id="IPR006336">
    <property type="entry name" value="GCS2"/>
</dbReference>
<comment type="function">
    <text evidence="4">Catalyzes the synthesis of gamma-glutamylcysteine (gamma-GC).</text>
</comment>
<dbReference type="KEGG" id="bbae:FRD01_20635"/>
<dbReference type="SUPFAM" id="SSF55931">
    <property type="entry name" value="Glutamine synthetase/guanido kinase"/>
    <property type="match status" value="1"/>
</dbReference>
<keyword evidence="1 4" id="KW-0436">Ligase</keyword>
<comment type="similarity">
    <text evidence="4">Belongs to the glutamate--cysteine ligase type 2 family. EgtA subfamily.</text>
</comment>
<sequence length="445" mass="50782">MSRDQKQDVSLLQDREQLLDYFRAGIKSADRLTIGTEHEKFLWHRANGRLFNFDEIEGLLHKLGDRFGYEKAWDGDRLVALERNDEAITLEPSGQFELSGGLKKTIFETEVELERHFEELNAVGGPEMGMALLGINPYDDISDLGWVPKSRYKIMREYLPTRGDLAHWMMKLTCTIQANMDFTSEEDASDLVRTGYVVSPFVHALFANSSVHHGKPSGYQSYRGHIWTRTDPDRSGVPDFVLRDDWGFGEYLDYVLDVPMFFIRRDHGYVNLAGRSFREFMEKGLDGYQATMGDFELHLSTAFPEVRMKRYVEVRSGDGGPLSHMLALPAFWKGVLYDAEARRESWERLSWLDHGNLLSLNLEASKNGIHGVAPNGESIMDICRDLVRISSEGLARLAKRDGHDSEAIFLQPLQTILETRKSAADCVAEDVERLSRIELLSKYSL</sequence>
<keyword evidence="6" id="KW-1185">Reference proteome</keyword>
<dbReference type="InterPro" id="IPR035434">
    <property type="entry name" value="GCL_bact_plant"/>
</dbReference>
<dbReference type="PANTHER" id="PTHR34378">
    <property type="entry name" value="GLUTAMATE--CYSTEINE LIGASE, CHLOROPLASTIC"/>
    <property type="match status" value="1"/>
</dbReference>
<dbReference type="OrthoDB" id="9780152at2"/>
<gene>
    <name evidence="5" type="ORF">FRD01_20635</name>
</gene>